<dbReference type="InterPro" id="IPR001932">
    <property type="entry name" value="PPM-type_phosphatase-like_dom"/>
</dbReference>
<dbReference type="OrthoDB" id="479131at2"/>
<dbReference type="EMBL" id="AODQ01000111">
    <property type="protein sequence ID" value="EMR01491.1"/>
    <property type="molecule type" value="Genomic_DNA"/>
</dbReference>
<dbReference type="InterPro" id="IPR036457">
    <property type="entry name" value="PPM-type-like_dom_sf"/>
</dbReference>
<feature type="domain" description="PPM-type phosphatase" evidence="1">
    <location>
        <begin position="156"/>
        <end position="349"/>
    </location>
</feature>
<dbReference type="PANTHER" id="PTHR35801:SF1">
    <property type="entry name" value="PHOSPHOSERINE PHOSPHATASE RSBX"/>
    <property type="match status" value="1"/>
</dbReference>
<accession>M7N2P4</accession>
<keyword evidence="3" id="KW-1185">Reference proteome</keyword>
<dbReference type="Pfam" id="PF07228">
    <property type="entry name" value="SpoIIE"/>
    <property type="match status" value="1"/>
</dbReference>
<proteinExistence type="predicted"/>
<dbReference type="SUPFAM" id="SSF55874">
    <property type="entry name" value="ATPase domain of HSP90 chaperone/DNA topoisomerase II/histidine kinase"/>
    <property type="match status" value="1"/>
</dbReference>
<dbReference type="Proteomes" id="UP000011910">
    <property type="component" value="Unassembled WGS sequence"/>
</dbReference>
<dbReference type="AlphaFoldDB" id="M7N2P4"/>
<name>M7N2P4_9BACT</name>
<keyword evidence="2" id="KW-0808">Transferase</keyword>
<dbReference type="STRING" id="1279009.ADICEAN_03376"/>
<dbReference type="GO" id="GO:0004674">
    <property type="term" value="F:protein serine/threonine kinase activity"/>
    <property type="evidence" value="ECO:0007669"/>
    <property type="project" value="UniProtKB-EC"/>
</dbReference>
<dbReference type="EC" id="2.7.11.1" evidence="2"/>
<dbReference type="SUPFAM" id="SSF81606">
    <property type="entry name" value="PP2C-like"/>
    <property type="match status" value="1"/>
</dbReference>
<dbReference type="SMART" id="SM00331">
    <property type="entry name" value="PP2C_SIG"/>
    <property type="match status" value="1"/>
</dbReference>
<comment type="caution">
    <text evidence="2">The sequence shown here is derived from an EMBL/GenBank/DDBJ whole genome shotgun (WGS) entry which is preliminary data.</text>
</comment>
<evidence type="ECO:0000313" key="2">
    <source>
        <dbReference type="EMBL" id="EMR01491.1"/>
    </source>
</evidence>
<evidence type="ECO:0000259" key="1">
    <source>
        <dbReference type="SMART" id="SM00331"/>
    </source>
</evidence>
<dbReference type="InterPro" id="IPR036890">
    <property type="entry name" value="HATPase_C_sf"/>
</dbReference>
<reference evidence="2 3" key="1">
    <citation type="journal article" date="2013" name="Genome Announc.">
        <title>Draft Genome Sequence of Cesiribacter andamanensis Strain AMV16T, Isolated from a Soil Sample from a Mud Volcano in the Andaman Islands, India.</title>
        <authorList>
            <person name="Shivaji S."/>
            <person name="Ara S."/>
            <person name="Begum Z."/>
            <person name="Srinivas T.N."/>
            <person name="Singh A."/>
            <person name="Kumar Pinnaka A."/>
        </authorList>
    </citation>
    <scope>NUCLEOTIDE SEQUENCE [LARGE SCALE GENOMIC DNA]</scope>
    <source>
        <strain evidence="2 3">AMV16</strain>
    </source>
</reference>
<dbReference type="eggNOG" id="COG2172">
    <property type="taxonomic scope" value="Bacteria"/>
</dbReference>
<dbReference type="Gene3D" id="3.30.565.10">
    <property type="entry name" value="Histidine kinase-like ATPase, C-terminal domain"/>
    <property type="match status" value="1"/>
</dbReference>
<evidence type="ECO:0000313" key="3">
    <source>
        <dbReference type="Proteomes" id="UP000011910"/>
    </source>
</evidence>
<organism evidence="2 3">
    <name type="scientific">Cesiribacter andamanensis AMV16</name>
    <dbReference type="NCBI Taxonomy" id="1279009"/>
    <lineage>
        <taxon>Bacteria</taxon>
        <taxon>Pseudomonadati</taxon>
        <taxon>Bacteroidota</taxon>
        <taxon>Cytophagia</taxon>
        <taxon>Cytophagales</taxon>
        <taxon>Cesiribacteraceae</taxon>
        <taxon>Cesiribacter</taxon>
    </lineage>
</organism>
<dbReference type="PANTHER" id="PTHR35801">
    <property type="entry name" value="PHOSPHOSERINE PHOSPHATASE RSBX"/>
    <property type="match status" value="1"/>
</dbReference>
<gene>
    <name evidence="2" type="primary">rsbT_1</name>
    <name evidence="2" type="ORF">ADICEAN_03376</name>
</gene>
<keyword evidence="2" id="KW-0418">Kinase</keyword>
<protein>
    <submittedName>
        <fullName evidence="2">Serine/threonine-protein kinase rsbT</fullName>
        <ecNumber evidence="2">2.7.11.1</ecNumber>
    </submittedName>
</protein>
<dbReference type="RefSeq" id="WP_009196759.1">
    <property type="nucleotide sequence ID" value="NZ_AODQ01000111.1"/>
</dbReference>
<sequence length="351" mass="38182">MEQPLQLSAGNGNAATHTRYRIEDRSYLSIIKKEIARSAESLGFAPERIGRLDIIVSELLSNLLKFGVKKRELLWKPLLQGGRGAIEILAIDGGSGIANTSRALEDGYSTSGTAGQGLGAIRRLSDFFDLYSQPGLGTIVLVRLFAEEYPLAEQQLASAGVISVAKSGEKVCGDGYQLDYDPEEKQLRLLVVDGLGHGPEAHLAANAALDVFAAEGGDDQSLLLKQIHQSIKRTRGVVALSATYKGEEHQLHYCGVGNISGRLLGFEGTKVLTSFNGIVGHAISSRIHDQRLAWERGKLLVLHSDGLLSRWDMGRYPQVQKHDPSLIAACLYRDYNRGTDDITILVSKHPD</sequence>
<dbReference type="Gene3D" id="3.60.40.10">
    <property type="entry name" value="PPM-type phosphatase domain"/>
    <property type="match status" value="1"/>
</dbReference>
<dbReference type="InterPro" id="IPR039248">
    <property type="entry name" value="Ptase_RsbX"/>
</dbReference>